<evidence type="ECO:0000256" key="3">
    <source>
        <dbReference type="ARBA" id="ARBA00022737"/>
    </source>
</evidence>
<feature type="compositionally biased region" description="Basic and acidic residues" evidence="7">
    <location>
        <begin position="1"/>
        <end position="10"/>
    </location>
</feature>
<feature type="compositionally biased region" description="Basic and acidic residues" evidence="7">
    <location>
        <begin position="62"/>
        <end position="72"/>
    </location>
</feature>
<dbReference type="Pfam" id="PF00400">
    <property type="entry name" value="WD40"/>
    <property type="match status" value="4"/>
</dbReference>
<evidence type="ECO:0000256" key="1">
    <source>
        <dbReference type="ARBA" id="ARBA00004906"/>
    </source>
</evidence>
<feature type="region of interest" description="Disordered" evidence="7">
    <location>
        <begin position="1"/>
        <end position="72"/>
    </location>
</feature>
<accession>M5FWD3</accession>
<dbReference type="RefSeq" id="XP_040624589.1">
    <property type="nucleotide sequence ID" value="XM_040771373.1"/>
</dbReference>
<dbReference type="STRING" id="1858805.M5FWD3"/>
<dbReference type="SUPFAM" id="SSF50978">
    <property type="entry name" value="WD40 repeat-like"/>
    <property type="match status" value="1"/>
</dbReference>
<comment type="pathway">
    <text evidence="1">Protein modification; protein ubiquitination.</text>
</comment>
<dbReference type="PANTHER" id="PTHR22852">
    <property type="entry name" value="LETHAL 2 DENTICLELESS PROTEIN RETINOIC ACID-REGULATED NUCLEAR MATRIX-ASSOCIATED PROTEIN"/>
    <property type="match status" value="1"/>
</dbReference>
<keyword evidence="2 6" id="KW-0853">WD repeat</keyword>
<dbReference type="InterPro" id="IPR036322">
    <property type="entry name" value="WD40_repeat_dom_sf"/>
</dbReference>
<dbReference type="PRINTS" id="PR00320">
    <property type="entry name" value="GPROTEINBRPT"/>
</dbReference>
<feature type="repeat" description="WD" evidence="6">
    <location>
        <begin position="295"/>
        <end position="330"/>
    </location>
</feature>
<dbReference type="OrthoDB" id="2096344at2759"/>
<dbReference type="InterPro" id="IPR019775">
    <property type="entry name" value="WD40_repeat_CS"/>
</dbReference>
<dbReference type="GO" id="GO:0030674">
    <property type="term" value="F:protein-macromolecule adaptor activity"/>
    <property type="evidence" value="ECO:0007669"/>
    <property type="project" value="TreeGrafter"/>
</dbReference>
<evidence type="ECO:0000256" key="7">
    <source>
        <dbReference type="SAM" id="MobiDB-lite"/>
    </source>
</evidence>
<evidence type="ECO:0000313" key="8">
    <source>
        <dbReference type="EMBL" id="EJT97691.1"/>
    </source>
</evidence>
<proteinExistence type="inferred from homology"/>
<protein>
    <submittedName>
        <fullName evidence="8">WD40 repeat-like protein</fullName>
    </submittedName>
</protein>
<evidence type="ECO:0000313" key="9">
    <source>
        <dbReference type="Proteomes" id="UP000030653"/>
    </source>
</evidence>
<dbReference type="PANTHER" id="PTHR22852:SF0">
    <property type="entry name" value="DENTICLELESS PROTEIN HOMOLOG"/>
    <property type="match status" value="1"/>
</dbReference>
<sequence length="504" mass="54489">MSRPALKDRTNLTSPSSLTAYFNRTGRENSPPSLPKRGVKRGRDPRSSDVEWELSSPCKSSPLKDELKRSGDVDEDVDVDMLDEVKPRRMERRPAPAWPSLITDFRHQARVRPYTLSLQPHLHSFRSSNHTDVFRFPSPLPQRETSIPFSLQFLHSRPLLAIGTEEGRVLLVDTQKRRKWDPQPQYTTLTPHENAVFALAFSEDDSLLATGSGDRNCVITDLASQSPITTLEGHTGSLRRVTWDPENPRLLGTAARDGSFRIWDVRLASTHACILHVPDAHSPPVPGKHMRKGRKPAPRASVTGLEYAGECRVITSGSGDGILKLWDTRSPLLPIAHSPPSPRGILALTLTPSPSSSSSCSVLALSASSHIRAYDPLTLGLSGVVAQAEGEGRFKPGSFYVRMQPAPGGGALAVGSAGGGVMLFPLSSPLPSTSRGSPTPTPAPSGVFLQGHDPLKEVALVAWLDGDTLATGGDDGLVRIWRGGPGLAEDEEGEGEGWWGVRAE</sequence>
<feature type="repeat" description="WD" evidence="6">
    <location>
        <begin position="189"/>
        <end position="230"/>
    </location>
</feature>
<dbReference type="PROSITE" id="PS50294">
    <property type="entry name" value="WD_REPEATS_REGION"/>
    <property type="match status" value="1"/>
</dbReference>
<evidence type="ECO:0000256" key="6">
    <source>
        <dbReference type="PROSITE-ProRule" id="PRU00221"/>
    </source>
</evidence>
<evidence type="ECO:0000256" key="2">
    <source>
        <dbReference type="ARBA" id="ARBA00022574"/>
    </source>
</evidence>
<dbReference type="HOGENOM" id="CLU_460848_0_0_1"/>
<dbReference type="GeneID" id="63686435"/>
<dbReference type="InterPro" id="IPR015943">
    <property type="entry name" value="WD40/YVTN_repeat-like_dom_sf"/>
</dbReference>
<dbReference type="EMBL" id="JH795876">
    <property type="protein sequence ID" value="EJT97691.1"/>
    <property type="molecule type" value="Genomic_DNA"/>
</dbReference>
<dbReference type="Gene3D" id="2.130.10.10">
    <property type="entry name" value="YVTN repeat-like/Quinoprotein amine dehydrogenase"/>
    <property type="match status" value="2"/>
</dbReference>
<feature type="repeat" description="WD" evidence="6">
    <location>
        <begin position="231"/>
        <end position="266"/>
    </location>
</feature>
<keyword evidence="4" id="KW-0833">Ubl conjugation pathway</keyword>
<dbReference type="SMART" id="SM00320">
    <property type="entry name" value="WD40"/>
    <property type="match status" value="4"/>
</dbReference>
<keyword evidence="9" id="KW-1185">Reference proteome</keyword>
<dbReference type="GO" id="GO:0043161">
    <property type="term" value="P:proteasome-mediated ubiquitin-dependent protein catabolic process"/>
    <property type="evidence" value="ECO:0007669"/>
    <property type="project" value="TreeGrafter"/>
</dbReference>
<reference evidence="8 9" key="1">
    <citation type="journal article" date="2012" name="Science">
        <title>The Paleozoic origin of enzymatic lignin decomposition reconstructed from 31 fungal genomes.</title>
        <authorList>
            <person name="Floudas D."/>
            <person name="Binder M."/>
            <person name="Riley R."/>
            <person name="Barry K."/>
            <person name="Blanchette R.A."/>
            <person name="Henrissat B."/>
            <person name="Martinez A.T."/>
            <person name="Otillar R."/>
            <person name="Spatafora J.W."/>
            <person name="Yadav J.S."/>
            <person name="Aerts A."/>
            <person name="Benoit I."/>
            <person name="Boyd A."/>
            <person name="Carlson A."/>
            <person name="Copeland A."/>
            <person name="Coutinho P.M."/>
            <person name="de Vries R.P."/>
            <person name="Ferreira P."/>
            <person name="Findley K."/>
            <person name="Foster B."/>
            <person name="Gaskell J."/>
            <person name="Glotzer D."/>
            <person name="Gorecki P."/>
            <person name="Heitman J."/>
            <person name="Hesse C."/>
            <person name="Hori C."/>
            <person name="Igarashi K."/>
            <person name="Jurgens J.A."/>
            <person name="Kallen N."/>
            <person name="Kersten P."/>
            <person name="Kohler A."/>
            <person name="Kuees U."/>
            <person name="Kumar T.K.A."/>
            <person name="Kuo A."/>
            <person name="LaButti K."/>
            <person name="Larrondo L.F."/>
            <person name="Lindquist E."/>
            <person name="Ling A."/>
            <person name="Lombard V."/>
            <person name="Lucas S."/>
            <person name="Lundell T."/>
            <person name="Martin R."/>
            <person name="McLaughlin D.J."/>
            <person name="Morgenstern I."/>
            <person name="Morin E."/>
            <person name="Murat C."/>
            <person name="Nagy L.G."/>
            <person name="Nolan M."/>
            <person name="Ohm R.A."/>
            <person name="Patyshakuliyeva A."/>
            <person name="Rokas A."/>
            <person name="Ruiz-Duenas F.J."/>
            <person name="Sabat G."/>
            <person name="Salamov A."/>
            <person name="Samejima M."/>
            <person name="Schmutz J."/>
            <person name="Slot J.C."/>
            <person name="St John F."/>
            <person name="Stenlid J."/>
            <person name="Sun H."/>
            <person name="Sun S."/>
            <person name="Syed K."/>
            <person name="Tsang A."/>
            <person name="Wiebenga A."/>
            <person name="Young D."/>
            <person name="Pisabarro A."/>
            <person name="Eastwood D.C."/>
            <person name="Martin F."/>
            <person name="Cullen D."/>
            <person name="Grigoriev I.V."/>
            <person name="Hibbett D.S."/>
        </authorList>
    </citation>
    <scope>NUCLEOTIDE SEQUENCE [LARGE SCALE GENOMIC DNA]</scope>
    <source>
        <strain evidence="8 9">DJM-731 SS1</strain>
    </source>
</reference>
<keyword evidence="3" id="KW-0677">Repeat</keyword>
<comment type="similarity">
    <text evidence="5">Belongs to the WD repeat cdt2 family.</text>
</comment>
<feature type="compositionally biased region" description="Polar residues" evidence="7">
    <location>
        <begin position="11"/>
        <end position="22"/>
    </location>
</feature>
<dbReference type="OMA" id="DSRVHTY"/>
<dbReference type="InterPro" id="IPR001680">
    <property type="entry name" value="WD40_rpt"/>
</dbReference>
<feature type="repeat" description="WD" evidence="6">
    <location>
        <begin position="465"/>
        <end position="481"/>
    </location>
</feature>
<name>M5FWD3_DACPD</name>
<dbReference type="InterPro" id="IPR051865">
    <property type="entry name" value="WD-repeat_CDT2_adapter"/>
</dbReference>
<dbReference type="PROSITE" id="PS50082">
    <property type="entry name" value="WD_REPEATS_2"/>
    <property type="match status" value="4"/>
</dbReference>
<evidence type="ECO:0000256" key="5">
    <source>
        <dbReference type="ARBA" id="ARBA00038344"/>
    </source>
</evidence>
<dbReference type="Proteomes" id="UP000030653">
    <property type="component" value="Unassembled WGS sequence"/>
</dbReference>
<organism evidence="8 9">
    <name type="scientific">Dacryopinax primogenitus (strain DJM 731)</name>
    <name type="common">Brown rot fungus</name>
    <dbReference type="NCBI Taxonomy" id="1858805"/>
    <lineage>
        <taxon>Eukaryota</taxon>
        <taxon>Fungi</taxon>
        <taxon>Dikarya</taxon>
        <taxon>Basidiomycota</taxon>
        <taxon>Agaricomycotina</taxon>
        <taxon>Dacrymycetes</taxon>
        <taxon>Dacrymycetales</taxon>
        <taxon>Dacrymycetaceae</taxon>
        <taxon>Dacryopinax</taxon>
    </lineage>
</organism>
<evidence type="ECO:0000256" key="4">
    <source>
        <dbReference type="ARBA" id="ARBA00022786"/>
    </source>
</evidence>
<dbReference type="InterPro" id="IPR020472">
    <property type="entry name" value="WD40_PAC1"/>
</dbReference>
<dbReference type="GO" id="GO:0005634">
    <property type="term" value="C:nucleus"/>
    <property type="evidence" value="ECO:0007669"/>
    <property type="project" value="TreeGrafter"/>
</dbReference>
<gene>
    <name evidence="8" type="ORF">DACRYDRAFT_18643</name>
</gene>
<dbReference type="AlphaFoldDB" id="M5FWD3"/>
<dbReference type="PROSITE" id="PS00678">
    <property type="entry name" value="WD_REPEATS_1"/>
    <property type="match status" value="1"/>
</dbReference>